<dbReference type="CDD" id="cd00757">
    <property type="entry name" value="ThiF_MoeB_HesA_family"/>
    <property type="match status" value="1"/>
</dbReference>
<proteinExistence type="predicted"/>
<dbReference type="PANTHER" id="PTHR10953">
    <property type="entry name" value="UBIQUITIN-ACTIVATING ENZYME E1"/>
    <property type="match status" value="1"/>
</dbReference>
<dbReference type="Pfam" id="PF00899">
    <property type="entry name" value="ThiF"/>
    <property type="match status" value="1"/>
</dbReference>
<evidence type="ECO:0000313" key="2">
    <source>
        <dbReference type="EMBL" id="MFC3879489.1"/>
    </source>
</evidence>
<feature type="domain" description="Rhodanese" evidence="1">
    <location>
        <begin position="268"/>
        <end position="348"/>
    </location>
</feature>
<name>A0ABV8AQ84_9BACT</name>
<gene>
    <name evidence="2" type="primary">moeB</name>
    <name evidence="2" type="ORF">ACFOSV_04855</name>
</gene>
<keyword evidence="3" id="KW-1185">Reference proteome</keyword>
<dbReference type="CDD" id="cd00158">
    <property type="entry name" value="RHOD"/>
    <property type="match status" value="1"/>
</dbReference>
<reference evidence="3" key="1">
    <citation type="journal article" date="2019" name="Int. J. Syst. Evol. Microbiol.">
        <title>The Global Catalogue of Microorganisms (GCM) 10K type strain sequencing project: providing services to taxonomists for standard genome sequencing and annotation.</title>
        <authorList>
            <consortium name="The Broad Institute Genomics Platform"/>
            <consortium name="The Broad Institute Genome Sequencing Center for Infectious Disease"/>
            <person name="Wu L."/>
            <person name="Ma J."/>
        </authorList>
    </citation>
    <scope>NUCLEOTIDE SEQUENCE [LARGE SCALE GENOMIC DNA]</scope>
    <source>
        <strain evidence="3">CCUG 60523</strain>
    </source>
</reference>
<dbReference type="RefSeq" id="WP_377903962.1">
    <property type="nucleotide sequence ID" value="NZ_JBHRZS010000006.1"/>
</dbReference>
<dbReference type="InterPro" id="IPR000594">
    <property type="entry name" value="ThiF_NAD_FAD-bd"/>
</dbReference>
<dbReference type="GO" id="GO:0016779">
    <property type="term" value="F:nucleotidyltransferase activity"/>
    <property type="evidence" value="ECO:0007669"/>
    <property type="project" value="UniProtKB-KW"/>
</dbReference>
<dbReference type="InterPro" id="IPR045886">
    <property type="entry name" value="ThiF/MoeB/HesA"/>
</dbReference>
<evidence type="ECO:0000313" key="3">
    <source>
        <dbReference type="Proteomes" id="UP001595805"/>
    </source>
</evidence>
<dbReference type="Gene3D" id="3.40.250.10">
    <property type="entry name" value="Rhodanese-like domain"/>
    <property type="match status" value="1"/>
</dbReference>
<dbReference type="InterPro" id="IPR036873">
    <property type="entry name" value="Rhodanese-like_dom_sf"/>
</dbReference>
<dbReference type="SUPFAM" id="SSF52821">
    <property type="entry name" value="Rhodanese/Cell cycle control phosphatase"/>
    <property type="match status" value="1"/>
</dbReference>
<dbReference type="InterPro" id="IPR001763">
    <property type="entry name" value="Rhodanese-like_dom"/>
</dbReference>
<dbReference type="EMBL" id="JBHRZS010000006">
    <property type="protein sequence ID" value="MFC3879489.1"/>
    <property type="molecule type" value="Genomic_DNA"/>
</dbReference>
<dbReference type="Gene3D" id="3.40.50.720">
    <property type="entry name" value="NAD(P)-binding Rossmann-like Domain"/>
    <property type="match status" value="1"/>
</dbReference>
<dbReference type="Proteomes" id="UP001595805">
    <property type="component" value="Unassembled WGS sequence"/>
</dbReference>
<dbReference type="NCBIfam" id="NF004281">
    <property type="entry name" value="PRK05690.1"/>
    <property type="match status" value="1"/>
</dbReference>
<keyword evidence="2" id="KW-0808">Transferase</keyword>
<accession>A0ABV8AQ84</accession>
<sequence length="353" mass="39003">MSRYQRHIQLAEIGEKGQERLGNAKVLVVGAGGLGCPALQYLAAAGVGQIGIVDGDQVSLHNLQRQVLFTESDLGKNKVEAAVKKLSQLNSEIQLESYPFHLNLDNAAEIFSDYDLIVDCTDNFVTRYLINDVSLRMGKAMIHGSLYKFEGQVGVFNYQNGPSYRCLFPDPPKPGDVPNCNEVGVLGVLPGLIGIMQAAEAIKIILGIGEILSGKILHYHLLSHEQRIFEVSRNENEISRIKTLPLVELVSTNDCQFSGQISLRQLTKTEKMLWIDVRDKGEKPSIEGPEVISIPLSEFAESLALIPSEPKKLIFCQSGIRSQRALAQLKENQIPNCFSLIEGAEEVKKYIQT</sequence>
<dbReference type="SUPFAM" id="SSF69572">
    <property type="entry name" value="Activating enzymes of the ubiquitin-like proteins"/>
    <property type="match status" value="1"/>
</dbReference>
<organism evidence="2 3">
    <name type="scientific">Algoriphagus namhaensis</name>
    <dbReference type="NCBI Taxonomy" id="915353"/>
    <lineage>
        <taxon>Bacteria</taxon>
        <taxon>Pseudomonadati</taxon>
        <taxon>Bacteroidota</taxon>
        <taxon>Cytophagia</taxon>
        <taxon>Cytophagales</taxon>
        <taxon>Cyclobacteriaceae</taxon>
        <taxon>Algoriphagus</taxon>
    </lineage>
</organism>
<protein>
    <submittedName>
        <fullName evidence="2">Molybdopterin-synthase adenylyltransferase MoeB</fullName>
    </submittedName>
</protein>
<dbReference type="InterPro" id="IPR035985">
    <property type="entry name" value="Ubiquitin-activating_enz"/>
</dbReference>
<dbReference type="PANTHER" id="PTHR10953:SF102">
    <property type="entry name" value="ADENYLYLTRANSFERASE AND SULFURTRANSFERASE MOCS3"/>
    <property type="match status" value="1"/>
</dbReference>
<comment type="caution">
    <text evidence="2">The sequence shown here is derived from an EMBL/GenBank/DDBJ whole genome shotgun (WGS) entry which is preliminary data.</text>
</comment>
<keyword evidence="2" id="KW-0548">Nucleotidyltransferase</keyword>
<evidence type="ECO:0000259" key="1">
    <source>
        <dbReference type="PROSITE" id="PS50206"/>
    </source>
</evidence>
<dbReference type="PROSITE" id="PS50206">
    <property type="entry name" value="RHODANESE_3"/>
    <property type="match status" value="1"/>
</dbReference>